<comment type="caution">
    <text evidence="1">The sequence shown here is derived from an EMBL/GenBank/DDBJ whole genome shotgun (WGS) entry which is preliminary data.</text>
</comment>
<proteinExistence type="predicted"/>
<evidence type="ECO:0008006" key="3">
    <source>
        <dbReference type="Google" id="ProtNLM"/>
    </source>
</evidence>
<dbReference type="AlphaFoldDB" id="A0AA38MV39"/>
<dbReference type="InterPro" id="IPR016024">
    <property type="entry name" value="ARM-type_fold"/>
</dbReference>
<sequence>MSPPRPLINPLLDAIFEAIQSSPSWRVRSKALPLVQVFYFRQMPLISDVKVVQMLEVLGKCLDDEVVEVQEMAATTLSGVLRVTPEQCPYAKVYASKKKMKNFRYPMSYEERTQESPPSSPKIVFFEDKNHKGITVMQVPNYPLVAEWGWGLLAECYQSPSNLPVKVRPSWNQWRERIVGLPKDRKLI</sequence>
<reference evidence="1" key="2">
    <citation type="journal article" date="2023" name="Proc. Natl. Acad. Sci. U.S.A.">
        <title>A global phylogenomic analysis of the shiitake genus Lentinula.</title>
        <authorList>
            <person name="Sierra-Patev S."/>
            <person name="Min B."/>
            <person name="Naranjo-Ortiz M."/>
            <person name="Looney B."/>
            <person name="Konkel Z."/>
            <person name="Slot J.C."/>
            <person name="Sakamoto Y."/>
            <person name="Steenwyk J.L."/>
            <person name="Rokas A."/>
            <person name="Carro J."/>
            <person name="Camarero S."/>
            <person name="Ferreira P."/>
            <person name="Molpeceres G."/>
            <person name="Ruiz-Duenas F.J."/>
            <person name="Serrano A."/>
            <person name="Henrissat B."/>
            <person name="Drula E."/>
            <person name="Hughes K.W."/>
            <person name="Mata J.L."/>
            <person name="Ishikawa N.K."/>
            <person name="Vargas-Isla R."/>
            <person name="Ushijima S."/>
            <person name="Smith C.A."/>
            <person name="Donoghue J."/>
            <person name="Ahrendt S."/>
            <person name="Andreopoulos W."/>
            <person name="He G."/>
            <person name="LaButti K."/>
            <person name="Lipzen A."/>
            <person name="Ng V."/>
            <person name="Riley R."/>
            <person name="Sandor L."/>
            <person name="Barry K."/>
            <person name="Martinez A.T."/>
            <person name="Xiao Y."/>
            <person name="Gibbons J.G."/>
            <person name="Terashima K."/>
            <person name="Grigoriev I.V."/>
            <person name="Hibbett D."/>
        </authorList>
    </citation>
    <scope>NUCLEOTIDE SEQUENCE</scope>
    <source>
        <strain evidence="1">ET3784</strain>
    </source>
</reference>
<dbReference type="GO" id="GO:0005829">
    <property type="term" value="C:cytosol"/>
    <property type="evidence" value="ECO:0007669"/>
    <property type="project" value="TreeGrafter"/>
</dbReference>
<dbReference type="GO" id="GO:0005634">
    <property type="term" value="C:nucleus"/>
    <property type="evidence" value="ECO:0007669"/>
    <property type="project" value="TreeGrafter"/>
</dbReference>
<name>A0AA38MV39_9AGAR</name>
<gene>
    <name evidence="1" type="ORF">DFJ43DRAFT_1160531</name>
</gene>
<keyword evidence="2" id="KW-1185">Reference proteome</keyword>
<accession>A0AA38MV39</accession>
<dbReference type="SUPFAM" id="SSF48371">
    <property type="entry name" value="ARM repeat"/>
    <property type="match status" value="1"/>
</dbReference>
<dbReference type="InterPro" id="IPR011989">
    <property type="entry name" value="ARM-like"/>
</dbReference>
<protein>
    <recommendedName>
        <fullName evidence="3">ARM repeat-containing protein</fullName>
    </recommendedName>
</protein>
<dbReference type="GO" id="GO:0016504">
    <property type="term" value="F:peptidase activator activity"/>
    <property type="evidence" value="ECO:0007669"/>
    <property type="project" value="InterPro"/>
</dbReference>
<dbReference type="GO" id="GO:0070628">
    <property type="term" value="F:proteasome binding"/>
    <property type="evidence" value="ECO:0007669"/>
    <property type="project" value="InterPro"/>
</dbReference>
<evidence type="ECO:0000313" key="2">
    <source>
        <dbReference type="Proteomes" id="UP001176059"/>
    </source>
</evidence>
<dbReference type="InterPro" id="IPR035309">
    <property type="entry name" value="PSME4"/>
</dbReference>
<dbReference type="PANTHER" id="PTHR32170:SF3">
    <property type="entry name" value="PROTEASOME ACTIVATOR COMPLEX SUBUNIT 4"/>
    <property type="match status" value="1"/>
</dbReference>
<reference evidence="1" key="1">
    <citation type="submission" date="2022-08" db="EMBL/GenBank/DDBJ databases">
        <authorList>
            <consortium name="DOE Joint Genome Institute"/>
            <person name="Min B."/>
            <person name="Sierra-Patev S."/>
            <person name="Naranjo-Ortiz M."/>
            <person name="Looney B."/>
            <person name="Konkel Z."/>
            <person name="Slot J.C."/>
            <person name="Sakamoto Y."/>
            <person name="Steenwyk J.L."/>
            <person name="Rokas A."/>
            <person name="Carro J."/>
            <person name="Camarero S."/>
            <person name="Ferreira P."/>
            <person name="Molpeceres G."/>
            <person name="Ruiz-duenas F.J."/>
            <person name="Serrano A."/>
            <person name="Henrissat B."/>
            <person name="Drula E."/>
            <person name="Hughes K.W."/>
            <person name="Mata J.L."/>
            <person name="Ishikawa N.K."/>
            <person name="Vargas-Isla R."/>
            <person name="Ushijima S."/>
            <person name="Smith C.A."/>
            <person name="Ahrendt S."/>
            <person name="Andreopoulos W."/>
            <person name="He G."/>
            <person name="LaButti K."/>
            <person name="Lipzen A."/>
            <person name="Ng V."/>
            <person name="Riley R."/>
            <person name="Sandor L."/>
            <person name="Barry K."/>
            <person name="Martinez A.T."/>
            <person name="Xiao Y."/>
            <person name="Gibbons J.G."/>
            <person name="Terashima K."/>
            <person name="Hibbett D.S."/>
            <person name="Grigoriev I.V."/>
        </authorList>
    </citation>
    <scope>NUCLEOTIDE SEQUENCE</scope>
    <source>
        <strain evidence="1">ET3784</strain>
    </source>
</reference>
<dbReference type="Proteomes" id="UP001176059">
    <property type="component" value="Unassembled WGS sequence"/>
</dbReference>
<dbReference type="GO" id="GO:0010499">
    <property type="term" value="P:proteasomal ubiquitin-independent protein catabolic process"/>
    <property type="evidence" value="ECO:0007669"/>
    <property type="project" value="TreeGrafter"/>
</dbReference>
<organism evidence="1 2">
    <name type="scientific">Lentinula guzmanii</name>
    <dbReference type="NCBI Taxonomy" id="2804957"/>
    <lineage>
        <taxon>Eukaryota</taxon>
        <taxon>Fungi</taxon>
        <taxon>Dikarya</taxon>
        <taxon>Basidiomycota</taxon>
        <taxon>Agaricomycotina</taxon>
        <taxon>Agaricomycetes</taxon>
        <taxon>Agaricomycetidae</taxon>
        <taxon>Agaricales</taxon>
        <taxon>Marasmiineae</taxon>
        <taxon>Omphalotaceae</taxon>
        <taxon>Lentinula</taxon>
    </lineage>
</organism>
<dbReference type="PANTHER" id="PTHR32170">
    <property type="entry name" value="PROTEASOME ACTIVATOR COMPLEX SUBUNIT 4"/>
    <property type="match status" value="1"/>
</dbReference>
<evidence type="ECO:0000313" key="1">
    <source>
        <dbReference type="EMBL" id="KAJ3715232.1"/>
    </source>
</evidence>
<dbReference type="Gene3D" id="1.25.10.10">
    <property type="entry name" value="Leucine-rich Repeat Variant"/>
    <property type="match status" value="1"/>
</dbReference>
<dbReference type="EMBL" id="JANVFO010000086">
    <property type="protein sequence ID" value="KAJ3715232.1"/>
    <property type="molecule type" value="Genomic_DNA"/>
</dbReference>